<dbReference type="SMART" id="SM00495">
    <property type="entry name" value="ChtBD3"/>
    <property type="match status" value="1"/>
</dbReference>
<accession>A0A086ZQK2</accession>
<dbReference type="OrthoDB" id="99456at2"/>
<dbReference type="EC" id="3.2.1.17" evidence="4"/>
<dbReference type="Proteomes" id="UP000029093">
    <property type="component" value="Unassembled WGS sequence"/>
</dbReference>
<dbReference type="Gene3D" id="3.20.20.80">
    <property type="entry name" value="Glycosidases"/>
    <property type="match status" value="1"/>
</dbReference>
<organism evidence="4 5">
    <name type="scientific">Bifidobacterium boum</name>
    <dbReference type="NCBI Taxonomy" id="78343"/>
    <lineage>
        <taxon>Bacteria</taxon>
        <taxon>Bacillati</taxon>
        <taxon>Actinomycetota</taxon>
        <taxon>Actinomycetes</taxon>
        <taxon>Bifidobacteriales</taxon>
        <taxon>Bifidobacteriaceae</taxon>
        <taxon>Bifidobacterium</taxon>
    </lineage>
</organism>
<dbReference type="PANTHER" id="PTHR42976:SF1">
    <property type="entry name" value="GH18 DOMAIN-CONTAINING PROTEIN-RELATED"/>
    <property type="match status" value="1"/>
</dbReference>
<keyword evidence="4" id="KW-0326">Glycosidase</keyword>
<comment type="caution">
    <text evidence="4">The sequence shown here is derived from an EMBL/GenBank/DDBJ whole genome shotgun (WGS) entry which is preliminary data.</text>
</comment>
<name>A0A086ZQK2_9BIFI</name>
<dbReference type="PANTHER" id="PTHR42976">
    <property type="entry name" value="BIFUNCTIONAL CHITINASE/LYSOZYME-RELATED"/>
    <property type="match status" value="1"/>
</dbReference>
<evidence type="ECO:0000256" key="1">
    <source>
        <dbReference type="ARBA" id="ARBA00022801"/>
    </source>
</evidence>
<gene>
    <name evidence="4" type="ORF">BBOU_0264</name>
</gene>
<keyword evidence="2" id="KW-1133">Transmembrane helix</keyword>
<keyword evidence="2" id="KW-0812">Transmembrane</keyword>
<protein>
    <submittedName>
        <fullName evidence="4">Chitinase</fullName>
        <ecNumber evidence="4">3.2.1.14</ecNumber>
        <ecNumber evidence="4">3.2.1.17</ecNumber>
    </submittedName>
</protein>
<evidence type="ECO:0000256" key="2">
    <source>
        <dbReference type="SAM" id="Phobius"/>
    </source>
</evidence>
<dbReference type="InterPro" id="IPR036573">
    <property type="entry name" value="CBM_sf_5/12"/>
</dbReference>
<feature type="transmembrane region" description="Helical" evidence="2">
    <location>
        <begin position="15"/>
        <end position="38"/>
    </location>
</feature>
<sequence>MRRHQPLFPGRRFSFLRLGIAIVAATLIITGVWTWLAYTKTASRRLPAPWFGGYVDVTAVPSYTFESDVGDAYDNVILGFITASHGCNPSWGGYYTLDEASRELNLDSRIAQTFRTNRTVTISFGGRDGTELASQCATAGALRKAYQTVISRYHVTSIDMDIENADLNGYSSEAIRRAQAVAALQRDAVAHGTPLTVGLTLPADAKGLTDAGLDTVSVCLDAGVTISSLNLMTMDFNVSSDTSTQSDLIKQALNAAHTQYKRLLYAKRKLFSNSQIWQMLGATVLIGKNDTDNEYLTLDDAQKINTFALQTTLGRLSMWSLNRDRQCGENSSALSMQTSCSGVKQTAGEFATLLSSSFKGSPGTLVDMGTATWSTNSRDYPQWDTATRYAKGNKVIWKGNLYEAMTDNTGERPDNTDADDGSPWRLIGPA</sequence>
<dbReference type="GeneID" id="303203468"/>
<evidence type="ECO:0000259" key="3">
    <source>
        <dbReference type="SMART" id="SM00495"/>
    </source>
</evidence>
<dbReference type="SUPFAM" id="SSF51445">
    <property type="entry name" value="(Trans)glycosidases"/>
    <property type="match status" value="1"/>
</dbReference>
<keyword evidence="5" id="KW-1185">Reference proteome</keyword>
<dbReference type="GO" id="GO:0008843">
    <property type="term" value="F:endochitinase activity"/>
    <property type="evidence" value="ECO:0007669"/>
    <property type="project" value="UniProtKB-EC"/>
</dbReference>
<dbReference type="EC" id="3.2.1.14" evidence="4"/>
<dbReference type="InterPro" id="IPR003610">
    <property type="entry name" value="CBM5/12"/>
</dbReference>
<keyword evidence="2" id="KW-0472">Membrane</keyword>
<dbReference type="SUPFAM" id="SSF51055">
    <property type="entry name" value="Carbohydrate binding domain"/>
    <property type="match status" value="1"/>
</dbReference>
<evidence type="ECO:0000313" key="5">
    <source>
        <dbReference type="Proteomes" id="UP000029093"/>
    </source>
</evidence>
<keyword evidence="1 4" id="KW-0378">Hydrolase</keyword>
<dbReference type="GO" id="GO:0003796">
    <property type="term" value="F:lysozyme activity"/>
    <property type="evidence" value="ECO:0007669"/>
    <property type="project" value="UniProtKB-EC"/>
</dbReference>
<dbReference type="AlphaFoldDB" id="A0A086ZQK2"/>
<proteinExistence type="predicted"/>
<dbReference type="CDD" id="cd06543">
    <property type="entry name" value="GH18_PF-ChiA-like"/>
    <property type="match status" value="1"/>
</dbReference>
<dbReference type="GO" id="GO:0005576">
    <property type="term" value="C:extracellular region"/>
    <property type="evidence" value="ECO:0007669"/>
    <property type="project" value="InterPro"/>
</dbReference>
<reference evidence="4 5" key="1">
    <citation type="submission" date="2014-03" db="EMBL/GenBank/DDBJ databases">
        <title>Genomics of Bifidobacteria.</title>
        <authorList>
            <person name="Ventura M."/>
            <person name="Milani C."/>
            <person name="Lugli G.A."/>
        </authorList>
    </citation>
    <scope>NUCLEOTIDE SEQUENCE [LARGE SCALE GENOMIC DNA]</scope>
    <source>
        <strain evidence="4 5">LMG 10736</strain>
    </source>
</reference>
<dbReference type="RefSeq" id="WP_026503326.1">
    <property type="nucleotide sequence ID" value="NZ_JGYQ01000006.1"/>
</dbReference>
<dbReference type="EMBL" id="JGYQ01000006">
    <property type="protein sequence ID" value="KFI48802.1"/>
    <property type="molecule type" value="Genomic_DNA"/>
</dbReference>
<dbReference type="GO" id="GO:0030246">
    <property type="term" value="F:carbohydrate binding"/>
    <property type="evidence" value="ECO:0007669"/>
    <property type="project" value="InterPro"/>
</dbReference>
<feature type="domain" description="Chitin-binding type-3" evidence="3">
    <location>
        <begin position="380"/>
        <end position="427"/>
    </location>
</feature>
<dbReference type="InterPro" id="IPR017853">
    <property type="entry name" value="GH"/>
</dbReference>
<dbReference type="GO" id="GO:0005975">
    <property type="term" value="P:carbohydrate metabolic process"/>
    <property type="evidence" value="ECO:0007669"/>
    <property type="project" value="InterPro"/>
</dbReference>
<dbReference type="InterPro" id="IPR052750">
    <property type="entry name" value="GH18_Chitinase"/>
</dbReference>
<evidence type="ECO:0000313" key="4">
    <source>
        <dbReference type="EMBL" id="KFI48802.1"/>
    </source>
</evidence>
<dbReference type="CDD" id="cd12215">
    <property type="entry name" value="ChiC_BD"/>
    <property type="match status" value="1"/>
</dbReference>